<dbReference type="Pfam" id="PF03951">
    <property type="entry name" value="Gln-synt_N"/>
    <property type="match status" value="1"/>
</dbReference>
<evidence type="ECO:0000256" key="9">
    <source>
        <dbReference type="RuleBase" id="RU000384"/>
    </source>
</evidence>
<dbReference type="SUPFAM" id="SSF54368">
    <property type="entry name" value="Glutamine synthetase, N-terminal domain"/>
    <property type="match status" value="1"/>
</dbReference>
<keyword evidence="5" id="KW-0547">Nucleotide-binding</keyword>
<comment type="similarity">
    <text evidence="2 8 9">Belongs to the glutamine synthetase family.</text>
</comment>
<dbReference type="Pfam" id="PF00120">
    <property type="entry name" value="Gln-synt_C"/>
    <property type="match status" value="1"/>
</dbReference>
<dbReference type="RefSeq" id="WP_267566414.1">
    <property type="nucleotide sequence ID" value="NZ_JAPNTZ010000010.1"/>
</dbReference>
<keyword evidence="7" id="KW-0460">Magnesium</keyword>
<dbReference type="SMART" id="SM01230">
    <property type="entry name" value="Gln-synt_C"/>
    <property type="match status" value="1"/>
</dbReference>
<evidence type="ECO:0000259" key="11">
    <source>
        <dbReference type="PROSITE" id="PS51987"/>
    </source>
</evidence>
<dbReference type="EMBL" id="JAPNTZ010000010">
    <property type="protein sequence ID" value="MCY1142029.1"/>
    <property type="molecule type" value="Genomic_DNA"/>
</dbReference>
<dbReference type="SUPFAM" id="SSF55931">
    <property type="entry name" value="Glutamine synthetase/guanido kinase"/>
    <property type="match status" value="1"/>
</dbReference>
<comment type="cofactor">
    <cofactor evidence="1">
        <name>Mg(2+)</name>
        <dbReference type="ChEBI" id="CHEBI:18420"/>
    </cofactor>
</comment>
<dbReference type="InterPro" id="IPR027303">
    <property type="entry name" value="Gln_synth_gly_rich_site"/>
</dbReference>
<name>A0ABT4B698_9ACTN</name>
<evidence type="ECO:0000256" key="4">
    <source>
        <dbReference type="ARBA" id="ARBA00022723"/>
    </source>
</evidence>
<comment type="caution">
    <text evidence="12">The sequence shown here is derived from an EMBL/GenBank/DDBJ whole genome shotgun (WGS) entry which is preliminary data.</text>
</comment>
<dbReference type="InterPro" id="IPR036651">
    <property type="entry name" value="Gln_synt_N_sf"/>
</dbReference>
<feature type="domain" description="GS beta-grasp" evidence="10">
    <location>
        <begin position="15"/>
        <end position="101"/>
    </location>
</feature>
<organism evidence="12 13">
    <name type="scientific">Paractinoplanes pyxinae</name>
    <dbReference type="NCBI Taxonomy" id="2997416"/>
    <lineage>
        <taxon>Bacteria</taxon>
        <taxon>Bacillati</taxon>
        <taxon>Actinomycetota</taxon>
        <taxon>Actinomycetes</taxon>
        <taxon>Micromonosporales</taxon>
        <taxon>Micromonosporaceae</taxon>
        <taxon>Paractinoplanes</taxon>
    </lineage>
</organism>
<keyword evidence="6" id="KW-0067">ATP-binding</keyword>
<protein>
    <submittedName>
        <fullName evidence="12">Glutamine synthetase family protein</fullName>
    </submittedName>
</protein>
<dbReference type="Gene3D" id="3.30.590.10">
    <property type="entry name" value="Glutamine synthetase/guanido kinase, catalytic domain"/>
    <property type="match status" value="1"/>
</dbReference>
<proteinExistence type="inferred from homology"/>
<evidence type="ECO:0000313" key="13">
    <source>
        <dbReference type="Proteomes" id="UP001151002"/>
    </source>
</evidence>
<dbReference type="InterPro" id="IPR014746">
    <property type="entry name" value="Gln_synth/guanido_kin_cat_dom"/>
</dbReference>
<evidence type="ECO:0000256" key="1">
    <source>
        <dbReference type="ARBA" id="ARBA00001946"/>
    </source>
</evidence>
<keyword evidence="3" id="KW-0436">Ligase</keyword>
<evidence type="ECO:0000313" key="12">
    <source>
        <dbReference type="EMBL" id="MCY1142029.1"/>
    </source>
</evidence>
<accession>A0ABT4B698</accession>
<feature type="domain" description="GS catalytic" evidence="11">
    <location>
        <begin position="108"/>
        <end position="450"/>
    </location>
</feature>
<evidence type="ECO:0000256" key="7">
    <source>
        <dbReference type="ARBA" id="ARBA00022842"/>
    </source>
</evidence>
<dbReference type="PANTHER" id="PTHR43785:SF11">
    <property type="entry name" value="GAMMA-GLUTAMYLPOLYAMINE SYNTHETASE GLNA2"/>
    <property type="match status" value="1"/>
</dbReference>
<dbReference type="PROSITE" id="PS51986">
    <property type="entry name" value="GS_BETA_GRASP"/>
    <property type="match status" value="1"/>
</dbReference>
<sequence length="450" mass="50193">MDRQQEFVLRTLEERDIRFVRLWFTDVLGTLKSVSVAPAELESAFEEGIGIDGSAIEGFARVFESDMVAMPDPTTFQVFPFEGGASGESARMFCDILLPDGSAAWADPRHVLRRALAKAAEKGFTFYTHPEVEFFLLQDGPLDGSVPIPVDTGGYFDHTTHSVARDFRRQAVLALERIGISVEFSHHEVAPGQQEIDLRYADALTTADNIMTFRHVVKEVALSQNVRATFMPKPYTDQPGSGMHTHLSLFEGERNAFYDGDDPQKLSKTARAFIAGLLVHAREYTAVTNQYVNSYKRLFPLQLPNVVTESPAFVSWGHLNRSALVRVPAFGKPNSARVEVRSIDSATNPYLAFAVMLGAGLKGIEEGYELPPGAEDDVWSLSPAERKAAGYEALPENLSEAIDVMSKSELVAEVLGEHVFDFFLRNKTAEWEQYRREVTPYERQRYLGAL</sequence>
<dbReference type="Gene3D" id="3.10.20.70">
    <property type="entry name" value="Glutamine synthetase, N-terminal domain"/>
    <property type="match status" value="1"/>
</dbReference>
<dbReference type="InterPro" id="IPR008147">
    <property type="entry name" value="Gln_synt_N"/>
</dbReference>
<dbReference type="InterPro" id="IPR008146">
    <property type="entry name" value="Gln_synth_cat_dom"/>
</dbReference>
<keyword evidence="4" id="KW-0479">Metal-binding</keyword>
<dbReference type="PROSITE" id="PS00181">
    <property type="entry name" value="GLNA_ATP"/>
    <property type="match status" value="1"/>
</dbReference>
<keyword evidence="13" id="KW-1185">Reference proteome</keyword>
<evidence type="ECO:0000256" key="6">
    <source>
        <dbReference type="ARBA" id="ARBA00022840"/>
    </source>
</evidence>
<evidence type="ECO:0000256" key="8">
    <source>
        <dbReference type="PROSITE-ProRule" id="PRU01330"/>
    </source>
</evidence>
<dbReference type="PANTHER" id="PTHR43785">
    <property type="entry name" value="GAMMA-GLUTAMYLPUTRESCINE SYNTHETASE"/>
    <property type="match status" value="1"/>
</dbReference>
<evidence type="ECO:0000256" key="2">
    <source>
        <dbReference type="ARBA" id="ARBA00009897"/>
    </source>
</evidence>
<evidence type="ECO:0000259" key="10">
    <source>
        <dbReference type="PROSITE" id="PS51986"/>
    </source>
</evidence>
<dbReference type="PROSITE" id="PS51987">
    <property type="entry name" value="GS_CATALYTIC"/>
    <property type="match status" value="1"/>
</dbReference>
<evidence type="ECO:0000256" key="5">
    <source>
        <dbReference type="ARBA" id="ARBA00022741"/>
    </source>
</evidence>
<gene>
    <name evidence="12" type="ORF">OWR29_28890</name>
</gene>
<reference evidence="12" key="1">
    <citation type="submission" date="2022-11" db="EMBL/GenBank/DDBJ databases">
        <authorList>
            <person name="Somphong A."/>
            <person name="Phongsopitanun W."/>
        </authorList>
    </citation>
    <scope>NUCLEOTIDE SEQUENCE</scope>
    <source>
        <strain evidence="12">Pm04-4</strain>
    </source>
</reference>
<evidence type="ECO:0000256" key="3">
    <source>
        <dbReference type="ARBA" id="ARBA00022598"/>
    </source>
</evidence>
<dbReference type="Proteomes" id="UP001151002">
    <property type="component" value="Unassembled WGS sequence"/>
</dbReference>